<sequence>MTSEMKDLGDIVHGESPIPSAGISINIKVCALNDIDNVMQKYSTYGSNEICEAYEFMKPSLYRDAGPVTDL</sequence>
<evidence type="ECO:0000313" key="2">
    <source>
        <dbReference type="Proteomes" id="UP000268093"/>
    </source>
</evidence>
<accession>A0A433DBV7</accession>
<protein>
    <submittedName>
        <fullName evidence="1">Uncharacterized protein</fullName>
    </submittedName>
</protein>
<evidence type="ECO:0000313" key="1">
    <source>
        <dbReference type="EMBL" id="RUP48331.1"/>
    </source>
</evidence>
<gene>
    <name evidence="1" type="ORF">BC936DRAFT_144706</name>
</gene>
<proteinExistence type="predicted"/>
<organism evidence="1 2">
    <name type="scientific">Jimgerdemannia flammicorona</name>
    <dbReference type="NCBI Taxonomy" id="994334"/>
    <lineage>
        <taxon>Eukaryota</taxon>
        <taxon>Fungi</taxon>
        <taxon>Fungi incertae sedis</taxon>
        <taxon>Mucoromycota</taxon>
        <taxon>Mucoromycotina</taxon>
        <taxon>Endogonomycetes</taxon>
        <taxon>Endogonales</taxon>
        <taxon>Endogonaceae</taxon>
        <taxon>Jimgerdemannia</taxon>
    </lineage>
</organism>
<dbReference type="EMBL" id="RBNI01003470">
    <property type="protein sequence ID" value="RUP48331.1"/>
    <property type="molecule type" value="Genomic_DNA"/>
</dbReference>
<comment type="caution">
    <text evidence="1">The sequence shown here is derived from an EMBL/GenBank/DDBJ whole genome shotgun (WGS) entry which is preliminary data.</text>
</comment>
<name>A0A433DBV7_9FUNG</name>
<reference evidence="1 2" key="1">
    <citation type="journal article" date="2018" name="New Phytol.">
        <title>Phylogenomics of Endogonaceae and evolution of mycorrhizas within Mucoromycota.</title>
        <authorList>
            <person name="Chang Y."/>
            <person name="Desiro A."/>
            <person name="Na H."/>
            <person name="Sandor L."/>
            <person name="Lipzen A."/>
            <person name="Clum A."/>
            <person name="Barry K."/>
            <person name="Grigoriev I.V."/>
            <person name="Martin F.M."/>
            <person name="Stajich J.E."/>
            <person name="Smith M.E."/>
            <person name="Bonito G."/>
            <person name="Spatafora J.W."/>
        </authorList>
    </citation>
    <scope>NUCLEOTIDE SEQUENCE [LARGE SCALE GENOMIC DNA]</scope>
    <source>
        <strain evidence="1 2">GMNB39</strain>
    </source>
</reference>
<keyword evidence="2" id="KW-1185">Reference proteome</keyword>
<dbReference type="Proteomes" id="UP000268093">
    <property type="component" value="Unassembled WGS sequence"/>
</dbReference>